<dbReference type="EMBL" id="LGTC01000001">
    <property type="protein sequence ID" value="KNY28692.1"/>
    <property type="molecule type" value="Genomic_DNA"/>
</dbReference>
<keyword evidence="4" id="KW-0808">Transferase</keyword>
<feature type="transmembrane region" description="Helical" evidence="9">
    <location>
        <begin position="34"/>
        <end position="58"/>
    </location>
</feature>
<dbReference type="SUPFAM" id="SSF55785">
    <property type="entry name" value="PYP-like sensor domain (PAS domain)"/>
    <property type="match status" value="1"/>
</dbReference>
<dbReference type="GO" id="GO:0005524">
    <property type="term" value="F:ATP binding"/>
    <property type="evidence" value="ECO:0007669"/>
    <property type="project" value="UniProtKB-KW"/>
</dbReference>
<dbReference type="PANTHER" id="PTHR24421:SF10">
    <property type="entry name" value="NITRATE_NITRITE SENSOR PROTEIN NARQ"/>
    <property type="match status" value="1"/>
</dbReference>
<dbReference type="InterPro" id="IPR000014">
    <property type="entry name" value="PAS"/>
</dbReference>
<evidence type="ECO:0000313" key="13">
    <source>
        <dbReference type="EMBL" id="KNY28692.1"/>
    </source>
</evidence>
<dbReference type="GO" id="GO:0046983">
    <property type="term" value="F:protein dimerization activity"/>
    <property type="evidence" value="ECO:0007669"/>
    <property type="project" value="InterPro"/>
</dbReference>
<comment type="caution">
    <text evidence="13">The sequence shown here is derived from an EMBL/GenBank/DDBJ whole genome shotgun (WGS) entry which is preliminary data.</text>
</comment>
<feature type="transmembrane region" description="Helical" evidence="9">
    <location>
        <begin position="137"/>
        <end position="162"/>
    </location>
</feature>
<evidence type="ECO:0000256" key="5">
    <source>
        <dbReference type="ARBA" id="ARBA00022741"/>
    </source>
</evidence>
<dbReference type="InterPro" id="IPR035965">
    <property type="entry name" value="PAS-like_dom_sf"/>
</dbReference>
<name>A0A0L6JTH4_9FIRM</name>
<protein>
    <recommendedName>
        <fullName evidence="2">histidine kinase</fullName>
        <ecNumber evidence="2">2.7.13.3</ecNumber>
    </recommendedName>
</protein>
<keyword evidence="14" id="KW-1185">Reference proteome</keyword>
<feature type="domain" description="Histidine kinase/HSP90-like ATPase" evidence="10">
    <location>
        <begin position="475"/>
        <end position="559"/>
    </location>
</feature>
<keyword evidence="6 13" id="KW-0418">Kinase</keyword>
<evidence type="ECO:0000259" key="11">
    <source>
        <dbReference type="Pfam" id="PF07730"/>
    </source>
</evidence>
<dbReference type="PANTHER" id="PTHR24421">
    <property type="entry name" value="NITRATE/NITRITE SENSOR PROTEIN NARX-RELATED"/>
    <property type="match status" value="1"/>
</dbReference>
<keyword evidence="8" id="KW-0902">Two-component regulatory system</keyword>
<dbReference type="eggNOG" id="COG4585">
    <property type="taxonomic scope" value="Bacteria"/>
</dbReference>
<evidence type="ECO:0000256" key="6">
    <source>
        <dbReference type="ARBA" id="ARBA00022777"/>
    </source>
</evidence>
<evidence type="ECO:0000259" key="10">
    <source>
        <dbReference type="Pfam" id="PF02518"/>
    </source>
</evidence>
<feature type="domain" description="Signal transduction histidine kinase subgroup 3 dimerisation and phosphoacceptor" evidence="11">
    <location>
        <begin position="360"/>
        <end position="424"/>
    </location>
</feature>
<dbReference type="Pfam" id="PF07730">
    <property type="entry name" value="HisKA_3"/>
    <property type="match status" value="1"/>
</dbReference>
<dbReference type="CDD" id="cd00130">
    <property type="entry name" value="PAS"/>
    <property type="match status" value="1"/>
</dbReference>
<sequence length="578" mass="66572">MSSLDITNVILQSVIGLLLLALIVFSLTKCKKCLLLYSLILLQSDILFWTLFGIMQVFTIDKPGFVSFSYLKYLSICYSGFLFMIFSYIYTTKNIKNLKHMVMILGIPPTLCYIGVVTNELHHLFFIELKFYGLTKYGVLFIIETIISYLYTLVGCILLIIHMVNQPKPIRKQVLFILIAFFCPFIINVMMVCGIINFHKIDLTIVCFALTMMFLTIAIWKYKLLNIIPIALEEITQNMHESILVIDSFNNIVYTNKSLLLNFCYNKKSLINEPITNFVSELRNNIVCNEFSTTILDAMECGTSEYLYGEFQIMEPEQKYYFAYAKPIYNLKNKLIGRVFSFNDVSGYRQLVEKLALFKERDRIAVEMHDNLGRTLTLLGANLELGLYEMENAKINFPGTSKDKFFESLNLSKEGLRQLRCFVSGITNIQVDKQKGKNLVECLNNLFSKYTDLGLKIDFTWNKKNFTNSSIYDAFIYKICQESITNSIRHGKAKQVKISLDFDINVIKLNIVDDGKGCTKIKKNFGLSRIMEYVSGVNGKIQLSSKKDEGFNIYIELPNNVELPESKEILKSYNEVIF</sequence>
<evidence type="ECO:0000256" key="7">
    <source>
        <dbReference type="ARBA" id="ARBA00022840"/>
    </source>
</evidence>
<dbReference type="AlphaFoldDB" id="A0A0L6JTH4"/>
<evidence type="ECO:0000256" key="3">
    <source>
        <dbReference type="ARBA" id="ARBA00022553"/>
    </source>
</evidence>
<evidence type="ECO:0000313" key="14">
    <source>
        <dbReference type="Proteomes" id="UP000036923"/>
    </source>
</evidence>
<dbReference type="RefSeq" id="WP_036936456.1">
    <property type="nucleotide sequence ID" value="NZ_JQKC01000002.1"/>
</dbReference>
<dbReference type="Gene3D" id="1.20.5.1930">
    <property type="match status" value="1"/>
</dbReference>
<feature type="transmembrane region" description="Helical" evidence="9">
    <location>
        <begin position="102"/>
        <end position="125"/>
    </location>
</feature>
<dbReference type="InterPro" id="IPR036890">
    <property type="entry name" value="HATPase_C_sf"/>
</dbReference>
<accession>A0A0L6JTH4</accession>
<dbReference type="InterPro" id="IPR003594">
    <property type="entry name" value="HATPase_dom"/>
</dbReference>
<dbReference type="Pfam" id="PF16927">
    <property type="entry name" value="HisKA_7TM"/>
    <property type="match status" value="1"/>
</dbReference>
<dbReference type="Gene3D" id="3.30.565.10">
    <property type="entry name" value="Histidine kinase-like ATPase, C-terminal domain"/>
    <property type="match status" value="1"/>
</dbReference>
<dbReference type="CDD" id="cd16917">
    <property type="entry name" value="HATPase_UhpB-NarQ-NarX-like"/>
    <property type="match status" value="1"/>
</dbReference>
<feature type="transmembrane region" description="Helical" evidence="9">
    <location>
        <begin position="70"/>
        <end position="90"/>
    </location>
</feature>
<feature type="transmembrane region" description="Helical" evidence="9">
    <location>
        <begin position="174"/>
        <end position="197"/>
    </location>
</feature>
<evidence type="ECO:0000256" key="2">
    <source>
        <dbReference type="ARBA" id="ARBA00012438"/>
    </source>
</evidence>
<evidence type="ECO:0000256" key="1">
    <source>
        <dbReference type="ARBA" id="ARBA00000085"/>
    </source>
</evidence>
<keyword evidence="7" id="KW-0067">ATP-binding</keyword>
<dbReference type="GO" id="GO:0000155">
    <property type="term" value="F:phosphorelay sensor kinase activity"/>
    <property type="evidence" value="ECO:0007669"/>
    <property type="project" value="InterPro"/>
</dbReference>
<feature type="domain" description="Histidine kinase N-terminal 7TM region" evidence="12">
    <location>
        <begin position="14"/>
        <end position="229"/>
    </location>
</feature>
<evidence type="ECO:0000259" key="12">
    <source>
        <dbReference type="Pfam" id="PF16927"/>
    </source>
</evidence>
<comment type="catalytic activity">
    <reaction evidence="1">
        <text>ATP + protein L-histidine = ADP + protein N-phospho-L-histidine.</text>
        <dbReference type="EC" id="2.7.13.3"/>
    </reaction>
</comment>
<proteinExistence type="predicted"/>
<dbReference type="InterPro" id="IPR011712">
    <property type="entry name" value="Sig_transdc_His_kin_sub3_dim/P"/>
</dbReference>
<dbReference type="InterPro" id="IPR031621">
    <property type="entry name" value="HisKA_7TM"/>
</dbReference>
<keyword evidence="5" id="KW-0547">Nucleotide-binding</keyword>
<organism evidence="13 14">
    <name type="scientific">Pseudobacteroides cellulosolvens ATCC 35603 = DSM 2933</name>
    <dbReference type="NCBI Taxonomy" id="398512"/>
    <lineage>
        <taxon>Bacteria</taxon>
        <taxon>Bacillati</taxon>
        <taxon>Bacillota</taxon>
        <taxon>Clostridia</taxon>
        <taxon>Eubacteriales</taxon>
        <taxon>Oscillospiraceae</taxon>
        <taxon>Pseudobacteroides</taxon>
    </lineage>
</organism>
<dbReference type="Pfam" id="PF02518">
    <property type="entry name" value="HATPase_c"/>
    <property type="match status" value="1"/>
</dbReference>
<feature type="transmembrane region" description="Helical" evidence="9">
    <location>
        <begin position="203"/>
        <end position="220"/>
    </location>
</feature>
<keyword evidence="3" id="KW-0597">Phosphoprotein</keyword>
<dbReference type="SUPFAM" id="SSF55874">
    <property type="entry name" value="ATPase domain of HSP90 chaperone/DNA topoisomerase II/histidine kinase"/>
    <property type="match status" value="1"/>
</dbReference>
<feature type="transmembrane region" description="Helical" evidence="9">
    <location>
        <begin position="6"/>
        <end position="27"/>
    </location>
</feature>
<keyword evidence="9" id="KW-0472">Membrane</keyword>
<dbReference type="Proteomes" id="UP000036923">
    <property type="component" value="Unassembled WGS sequence"/>
</dbReference>
<gene>
    <name evidence="13" type="ORF">Bccel_3966</name>
</gene>
<dbReference type="EC" id="2.7.13.3" evidence="2"/>
<reference evidence="14" key="1">
    <citation type="submission" date="2015-07" db="EMBL/GenBank/DDBJ databases">
        <title>Near-Complete Genome Sequence of the Cellulolytic Bacterium Bacteroides (Pseudobacteroides) cellulosolvens ATCC 35603.</title>
        <authorList>
            <person name="Dassa B."/>
            <person name="Utturkar S.M."/>
            <person name="Klingeman D.M."/>
            <person name="Hurt R.A."/>
            <person name="Keller M."/>
            <person name="Xu J."/>
            <person name="Reddy Y.H.K."/>
            <person name="Borovok I."/>
            <person name="Grinberg I.R."/>
            <person name="Lamed R."/>
            <person name="Zhivin O."/>
            <person name="Bayer E.A."/>
            <person name="Brown S.D."/>
        </authorList>
    </citation>
    <scope>NUCLEOTIDE SEQUENCE [LARGE SCALE GENOMIC DNA]</scope>
    <source>
        <strain evidence="14">DSM 2933</strain>
    </source>
</reference>
<evidence type="ECO:0000256" key="8">
    <source>
        <dbReference type="ARBA" id="ARBA00023012"/>
    </source>
</evidence>
<dbReference type="GO" id="GO:0016020">
    <property type="term" value="C:membrane"/>
    <property type="evidence" value="ECO:0007669"/>
    <property type="project" value="InterPro"/>
</dbReference>
<dbReference type="PATRIC" id="fig|398512.5.peg.4147"/>
<keyword evidence="9" id="KW-0812">Transmembrane</keyword>
<keyword evidence="9" id="KW-1133">Transmembrane helix</keyword>
<evidence type="ECO:0000256" key="4">
    <source>
        <dbReference type="ARBA" id="ARBA00022679"/>
    </source>
</evidence>
<dbReference type="InterPro" id="IPR050482">
    <property type="entry name" value="Sensor_HK_TwoCompSys"/>
</dbReference>
<evidence type="ECO:0000256" key="9">
    <source>
        <dbReference type="SAM" id="Phobius"/>
    </source>
</evidence>
<dbReference type="STRING" id="398512.Bccel_3966"/>
<dbReference type="OrthoDB" id="199946at2"/>
<dbReference type="Gene3D" id="3.30.450.20">
    <property type="entry name" value="PAS domain"/>
    <property type="match status" value="1"/>
</dbReference>